<feature type="chain" id="PRO_5011684977" description="Alpha amylase inhibitor" evidence="1">
    <location>
        <begin position="27"/>
        <end position="100"/>
    </location>
</feature>
<evidence type="ECO:0000313" key="3">
    <source>
        <dbReference type="Proteomes" id="UP000199515"/>
    </source>
</evidence>
<keyword evidence="3" id="KW-1185">Reference proteome</keyword>
<dbReference type="OrthoDB" id="5197602at2"/>
<keyword evidence="1" id="KW-0732">Signal</keyword>
<gene>
    <name evidence="2" type="ORF">SAMN05421504_11293</name>
</gene>
<name>A0A1H3RZI0_9PSEU</name>
<dbReference type="Proteomes" id="UP000199515">
    <property type="component" value="Unassembled WGS sequence"/>
</dbReference>
<evidence type="ECO:0000313" key="2">
    <source>
        <dbReference type="EMBL" id="SDZ30641.1"/>
    </source>
</evidence>
<sequence length="100" mass="10677">MKSLIVGSAAAVALSLAVFAPQQAAAAQGYECPRIHTTGKYAYTWCRVYSGQVRLRADCNGAPDKYSEWIRPIAGNPTQRLQAGSCVFGVGGASSIEWRP</sequence>
<protein>
    <recommendedName>
        <fullName evidence="4">Alpha amylase inhibitor</fullName>
    </recommendedName>
</protein>
<accession>A0A1H3RZI0</accession>
<dbReference type="EMBL" id="FNON01000012">
    <property type="protein sequence ID" value="SDZ30641.1"/>
    <property type="molecule type" value="Genomic_DNA"/>
</dbReference>
<evidence type="ECO:0008006" key="4">
    <source>
        <dbReference type="Google" id="ProtNLM"/>
    </source>
</evidence>
<proteinExistence type="predicted"/>
<evidence type="ECO:0000256" key="1">
    <source>
        <dbReference type="SAM" id="SignalP"/>
    </source>
</evidence>
<dbReference type="AlphaFoldDB" id="A0A1H3RZI0"/>
<dbReference type="RefSeq" id="WP_091298380.1">
    <property type="nucleotide sequence ID" value="NZ_FNON01000012.1"/>
</dbReference>
<reference evidence="2 3" key="1">
    <citation type="submission" date="2016-10" db="EMBL/GenBank/DDBJ databases">
        <authorList>
            <person name="de Groot N.N."/>
        </authorList>
    </citation>
    <scope>NUCLEOTIDE SEQUENCE [LARGE SCALE GENOMIC DNA]</scope>
    <source>
        <strain evidence="2 3">CPCC 202699</strain>
    </source>
</reference>
<feature type="signal peptide" evidence="1">
    <location>
        <begin position="1"/>
        <end position="26"/>
    </location>
</feature>
<dbReference type="STRING" id="589385.SAMN05421504_11293"/>
<organism evidence="2 3">
    <name type="scientific">Amycolatopsis xylanica</name>
    <dbReference type="NCBI Taxonomy" id="589385"/>
    <lineage>
        <taxon>Bacteria</taxon>
        <taxon>Bacillati</taxon>
        <taxon>Actinomycetota</taxon>
        <taxon>Actinomycetes</taxon>
        <taxon>Pseudonocardiales</taxon>
        <taxon>Pseudonocardiaceae</taxon>
        <taxon>Amycolatopsis</taxon>
    </lineage>
</organism>